<keyword evidence="2" id="KW-0812">Transmembrane</keyword>
<keyword evidence="3" id="KW-1133">Transmembrane helix</keyword>
<protein>
    <recommendedName>
        <fullName evidence="10">BYPASS-related protein</fullName>
    </recommendedName>
</protein>
<comment type="similarity">
    <text evidence="5">Belongs to the ROH1 family.</text>
</comment>
<gene>
    <name evidence="8" type="ORF">HannXRQ_Chr05g0161951</name>
    <name evidence="7" type="ORF">HanXRQr2_Chr05g0236231</name>
</gene>
<evidence type="ECO:0008006" key="10">
    <source>
        <dbReference type="Google" id="ProtNLM"/>
    </source>
</evidence>
<comment type="subcellular location">
    <subcellularLocation>
        <location evidence="1">Membrane</location>
        <topology evidence="1">Single-pass membrane protein</topology>
    </subcellularLocation>
</comment>
<evidence type="ECO:0000313" key="7">
    <source>
        <dbReference type="EMBL" id="KAF5807668.1"/>
    </source>
</evidence>
<dbReference type="GO" id="GO:0016020">
    <property type="term" value="C:membrane"/>
    <property type="evidence" value="ECO:0007669"/>
    <property type="project" value="UniProtKB-SubCell"/>
</dbReference>
<organism evidence="8 9">
    <name type="scientific">Helianthus annuus</name>
    <name type="common">Common sunflower</name>
    <dbReference type="NCBI Taxonomy" id="4232"/>
    <lineage>
        <taxon>Eukaryota</taxon>
        <taxon>Viridiplantae</taxon>
        <taxon>Streptophyta</taxon>
        <taxon>Embryophyta</taxon>
        <taxon>Tracheophyta</taxon>
        <taxon>Spermatophyta</taxon>
        <taxon>Magnoliopsida</taxon>
        <taxon>eudicotyledons</taxon>
        <taxon>Gunneridae</taxon>
        <taxon>Pentapetalae</taxon>
        <taxon>asterids</taxon>
        <taxon>campanulids</taxon>
        <taxon>Asterales</taxon>
        <taxon>Asteraceae</taxon>
        <taxon>Asteroideae</taxon>
        <taxon>Heliantheae alliance</taxon>
        <taxon>Heliantheae</taxon>
        <taxon>Helianthus</taxon>
    </lineage>
</organism>
<evidence type="ECO:0000256" key="4">
    <source>
        <dbReference type="ARBA" id="ARBA00023136"/>
    </source>
</evidence>
<sequence>MLTHYRGSSSPSITRLRRSILGLKRYSAVHSIDSHTHELTTQEHEVEAFLKMVTQKFYKLSLVESHELLSGSWISKLLDVFLCCQEQFRVLLSNNRSCLSKQPMAKLVSDYFERSVKGLDICNVVRDGIEQMRQWEKQLEIVLNVLGDQTILGDSQFQRAKRALNNLEIKIFDEKESRSIFSHKSRSFDPKDLKNQESNGTKMSRSLSASVSRSWSASKQLLAIGNNIVVPKSNDVLATNGLVLTIYTMTHVLYFVMWVLVASSTSQDRGLQLQFNNYHKNFTWWVPMSSLQERILEEYKKRGRRHSCGILKEVHRIETYVCFMKRFIDSVQFPLRKEQEEEAKKMFEELKNIYDTLKNALDPSERQVKDIFQQIIRCRIEGLDYVARQHD</sequence>
<dbReference type="PANTHER" id="PTHR31509">
    <property type="entry name" value="BPS1-LIKE PROTEIN"/>
    <property type="match status" value="1"/>
</dbReference>
<dbReference type="EMBL" id="CM007894">
    <property type="protein sequence ID" value="OTG26734.1"/>
    <property type="molecule type" value="Genomic_DNA"/>
</dbReference>
<dbReference type="EMBL" id="MNCJ02000320">
    <property type="protein sequence ID" value="KAF5807668.1"/>
    <property type="molecule type" value="Genomic_DNA"/>
</dbReference>
<dbReference type="InParanoid" id="A0A251UUG3"/>
<evidence type="ECO:0000256" key="6">
    <source>
        <dbReference type="SAM" id="MobiDB-lite"/>
    </source>
</evidence>
<evidence type="ECO:0000256" key="3">
    <source>
        <dbReference type="ARBA" id="ARBA00022989"/>
    </source>
</evidence>
<evidence type="ECO:0000256" key="1">
    <source>
        <dbReference type="ARBA" id="ARBA00004167"/>
    </source>
</evidence>
<reference evidence="8" key="2">
    <citation type="submission" date="2017-02" db="EMBL/GenBank/DDBJ databases">
        <title>Sunflower complete genome.</title>
        <authorList>
            <person name="Langlade N."/>
            <person name="Munos S."/>
        </authorList>
    </citation>
    <scope>NUCLEOTIDE SEQUENCE [LARGE SCALE GENOMIC DNA]</scope>
    <source>
        <tissue evidence="8">Leaves</tissue>
    </source>
</reference>
<feature type="region of interest" description="Disordered" evidence="6">
    <location>
        <begin position="187"/>
        <end position="206"/>
    </location>
</feature>
<evidence type="ECO:0000313" key="8">
    <source>
        <dbReference type="EMBL" id="OTG26734.1"/>
    </source>
</evidence>
<accession>A0A251UUG3</accession>
<dbReference type="OrthoDB" id="1878996at2759"/>
<dbReference type="InterPro" id="IPR008511">
    <property type="entry name" value="ROH1-like"/>
</dbReference>
<evidence type="ECO:0000313" key="9">
    <source>
        <dbReference type="Proteomes" id="UP000215914"/>
    </source>
</evidence>
<proteinExistence type="inferred from homology"/>
<dbReference type="Proteomes" id="UP000215914">
    <property type="component" value="Chromosome 5"/>
</dbReference>
<keyword evidence="9" id="KW-1185">Reference proteome</keyword>
<evidence type="ECO:0000256" key="2">
    <source>
        <dbReference type="ARBA" id="ARBA00022692"/>
    </source>
</evidence>
<dbReference type="Gramene" id="mRNA:HanXRQr2_Chr05g0236231">
    <property type="protein sequence ID" value="CDS:HanXRQr2_Chr05g0236231.1"/>
    <property type="gene ID" value="HanXRQr2_Chr05g0236231"/>
</dbReference>
<keyword evidence="4" id="KW-0472">Membrane</keyword>
<dbReference type="Pfam" id="PF05633">
    <property type="entry name" value="ROH1-like"/>
    <property type="match status" value="1"/>
</dbReference>
<reference evidence="7 9" key="1">
    <citation type="journal article" date="2017" name="Nature">
        <title>The sunflower genome provides insights into oil metabolism, flowering and Asterid evolution.</title>
        <authorList>
            <person name="Badouin H."/>
            <person name="Gouzy J."/>
            <person name="Grassa C.J."/>
            <person name="Murat F."/>
            <person name="Staton S.E."/>
            <person name="Cottret L."/>
            <person name="Lelandais-Briere C."/>
            <person name="Owens G.L."/>
            <person name="Carrere S."/>
            <person name="Mayjonade B."/>
            <person name="Legrand L."/>
            <person name="Gill N."/>
            <person name="Kane N.C."/>
            <person name="Bowers J.E."/>
            <person name="Hubner S."/>
            <person name="Bellec A."/>
            <person name="Berard A."/>
            <person name="Berges H."/>
            <person name="Blanchet N."/>
            <person name="Boniface M.C."/>
            <person name="Brunel D."/>
            <person name="Catrice O."/>
            <person name="Chaidir N."/>
            <person name="Claudel C."/>
            <person name="Donnadieu C."/>
            <person name="Faraut T."/>
            <person name="Fievet G."/>
            <person name="Helmstetter N."/>
            <person name="King M."/>
            <person name="Knapp S.J."/>
            <person name="Lai Z."/>
            <person name="Le Paslier M.C."/>
            <person name="Lippi Y."/>
            <person name="Lorenzon L."/>
            <person name="Mandel J.R."/>
            <person name="Marage G."/>
            <person name="Marchand G."/>
            <person name="Marquand E."/>
            <person name="Bret-Mestries E."/>
            <person name="Morien E."/>
            <person name="Nambeesan S."/>
            <person name="Nguyen T."/>
            <person name="Pegot-Espagnet P."/>
            <person name="Pouilly N."/>
            <person name="Raftis F."/>
            <person name="Sallet E."/>
            <person name="Schiex T."/>
            <person name="Thomas J."/>
            <person name="Vandecasteele C."/>
            <person name="Vares D."/>
            <person name="Vear F."/>
            <person name="Vautrin S."/>
            <person name="Crespi M."/>
            <person name="Mangin B."/>
            <person name="Burke J.M."/>
            <person name="Salse J."/>
            <person name="Munos S."/>
            <person name="Vincourt P."/>
            <person name="Rieseberg L.H."/>
            <person name="Langlade N.B."/>
        </authorList>
    </citation>
    <scope>NUCLEOTIDE SEQUENCE [LARGE SCALE GENOMIC DNA]</scope>
    <source>
        <strain evidence="9">cv. SF193</strain>
        <tissue evidence="7">Leaves</tissue>
    </source>
</reference>
<dbReference type="AlphaFoldDB" id="A0A251UUG3"/>
<evidence type="ECO:0000256" key="5">
    <source>
        <dbReference type="ARBA" id="ARBA00035114"/>
    </source>
</evidence>
<reference evidence="7" key="3">
    <citation type="submission" date="2020-06" db="EMBL/GenBank/DDBJ databases">
        <title>Helianthus annuus Genome sequencing and assembly Release 2.</title>
        <authorList>
            <person name="Gouzy J."/>
            <person name="Langlade N."/>
            <person name="Munos S."/>
        </authorList>
    </citation>
    <scope>NUCLEOTIDE SEQUENCE</scope>
    <source>
        <tissue evidence="7">Leaves</tissue>
    </source>
</reference>
<name>A0A251UUG3_HELAN</name>